<proteinExistence type="predicted"/>
<protein>
    <submittedName>
        <fullName evidence="1">Uncharacterized protein</fullName>
    </submittedName>
</protein>
<dbReference type="EnsemblMetazoa" id="ACUA001038-RA">
    <property type="protein sequence ID" value="ACUA001038-PA"/>
    <property type="gene ID" value="ACUA001038"/>
</dbReference>
<dbReference type="VEuPathDB" id="VectorBase:ACUA001038"/>
<reference evidence="2" key="1">
    <citation type="submission" date="2013-09" db="EMBL/GenBank/DDBJ databases">
        <title>The Genome Sequence of Anopheles culicifacies species A.</title>
        <authorList>
            <consortium name="The Broad Institute Genomics Platform"/>
            <person name="Neafsey D.E."/>
            <person name="Besansky N."/>
            <person name="Howell P."/>
            <person name="Walton C."/>
            <person name="Young S.K."/>
            <person name="Zeng Q."/>
            <person name="Gargeya S."/>
            <person name="Fitzgerald M."/>
            <person name="Haas B."/>
            <person name="Abouelleil A."/>
            <person name="Allen A.W."/>
            <person name="Alvarado L."/>
            <person name="Arachchi H.M."/>
            <person name="Berlin A.M."/>
            <person name="Chapman S.B."/>
            <person name="Gainer-Dewar J."/>
            <person name="Goldberg J."/>
            <person name="Griggs A."/>
            <person name="Gujja S."/>
            <person name="Hansen M."/>
            <person name="Howarth C."/>
            <person name="Imamovic A."/>
            <person name="Ireland A."/>
            <person name="Larimer J."/>
            <person name="McCowan C."/>
            <person name="Murphy C."/>
            <person name="Pearson M."/>
            <person name="Poon T.W."/>
            <person name="Priest M."/>
            <person name="Roberts A."/>
            <person name="Saif S."/>
            <person name="Shea T."/>
            <person name="Sisk P."/>
            <person name="Sykes S."/>
            <person name="Wortman J."/>
            <person name="Nusbaum C."/>
            <person name="Birren B."/>
        </authorList>
    </citation>
    <scope>NUCLEOTIDE SEQUENCE [LARGE SCALE GENOMIC DNA]</scope>
    <source>
        <strain evidence="2">A-37</strain>
    </source>
</reference>
<reference evidence="1" key="2">
    <citation type="submission" date="2020-05" db="UniProtKB">
        <authorList>
            <consortium name="EnsemblMetazoa"/>
        </authorList>
    </citation>
    <scope>IDENTIFICATION</scope>
    <source>
        <strain evidence="1">A-37</strain>
    </source>
</reference>
<keyword evidence="2" id="KW-1185">Reference proteome</keyword>
<evidence type="ECO:0000313" key="2">
    <source>
        <dbReference type="Proteomes" id="UP000075883"/>
    </source>
</evidence>
<dbReference type="AlphaFoldDB" id="A0A182LST0"/>
<sequence length="317" mass="36515">MEIINRMWQRGKQLDQPLLSSIIHPDVVDVTRTRPGAVSVQFVWFSYCSFLVVRVKRTLEQRVKGVLQQENLFRSTIEQERSLQVGDLGVLNEGRRCEGGSLWARIGQGEGWLWWSGRSCRSTVPLVDAGRFAVRYEVDGQLVERAHGYWWWCGKLWVLWNRCGHRLNRRWLRDVPNSRNEHVRRGWQSDVVDRRVLHGRSTTGGLTVPGKDVLIFQALEIRQRNSGVWKCLGTSGSCGRTLVNIRGCLSTVCFLPIAICFQFLQIGGRFLARSCIVLSLHVLHRRQELTLAYGDGRHSRHETEQCYQMARSRHGHG</sequence>
<accession>A0A182LST0</accession>
<name>A0A182LST0_9DIPT</name>
<organism evidence="1 2">
    <name type="scientific">Anopheles culicifacies</name>
    <dbReference type="NCBI Taxonomy" id="139723"/>
    <lineage>
        <taxon>Eukaryota</taxon>
        <taxon>Metazoa</taxon>
        <taxon>Ecdysozoa</taxon>
        <taxon>Arthropoda</taxon>
        <taxon>Hexapoda</taxon>
        <taxon>Insecta</taxon>
        <taxon>Pterygota</taxon>
        <taxon>Neoptera</taxon>
        <taxon>Endopterygota</taxon>
        <taxon>Diptera</taxon>
        <taxon>Nematocera</taxon>
        <taxon>Culicoidea</taxon>
        <taxon>Culicidae</taxon>
        <taxon>Anophelinae</taxon>
        <taxon>Anopheles</taxon>
        <taxon>culicifacies species complex</taxon>
    </lineage>
</organism>
<evidence type="ECO:0000313" key="1">
    <source>
        <dbReference type="EnsemblMetazoa" id="ACUA001038-PA"/>
    </source>
</evidence>
<dbReference type="EMBL" id="AXCM01005602">
    <property type="status" value="NOT_ANNOTATED_CDS"/>
    <property type="molecule type" value="Genomic_DNA"/>
</dbReference>
<dbReference type="Proteomes" id="UP000075883">
    <property type="component" value="Unassembled WGS sequence"/>
</dbReference>